<reference evidence="3" key="1">
    <citation type="journal article" date="2019" name="Int. J. Syst. Evol. Microbiol.">
        <title>The Global Catalogue of Microorganisms (GCM) 10K type strain sequencing project: providing services to taxonomists for standard genome sequencing and annotation.</title>
        <authorList>
            <consortium name="The Broad Institute Genomics Platform"/>
            <consortium name="The Broad Institute Genome Sequencing Center for Infectious Disease"/>
            <person name="Wu L."/>
            <person name="Ma J."/>
        </authorList>
    </citation>
    <scope>NUCLEOTIDE SEQUENCE [LARGE SCALE GENOMIC DNA]</scope>
    <source>
        <strain evidence="3">CECT 7131</strain>
    </source>
</reference>
<dbReference type="EMBL" id="JAUFPN010000153">
    <property type="protein sequence ID" value="MDN3565831.1"/>
    <property type="molecule type" value="Genomic_DNA"/>
</dbReference>
<keyword evidence="1" id="KW-0812">Transmembrane</keyword>
<evidence type="ECO:0008006" key="4">
    <source>
        <dbReference type="Google" id="ProtNLM"/>
    </source>
</evidence>
<feature type="transmembrane region" description="Helical" evidence="1">
    <location>
        <begin position="306"/>
        <end position="329"/>
    </location>
</feature>
<name>A0ABT8A8T8_9PROT</name>
<keyword evidence="3" id="KW-1185">Reference proteome</keyword>
<keyword evidence="1" id="KW-1133">Transmembrane helix</keyword>
<feature type="transmembrane region" description="Helical" evidence="1">
    <location>
        <begin position="65"/>
        <end position="86"/>
    </location>
</feature>
<feature type="transmembrane region" description="Helical" evidence="1">
    <location>
        <begin position="148"/>
        <end position="166"/>
    </location>
</feature>
<accession>A0ABT8A8T8</accession>
<evidence type="ECO:0000313" key="3">
    <source>
        <dbReference type="Proteomes" id="UP001529369"/>
    </source>
</evidence>
<feature type="transmembrane region" description="Helical" evidence="1">
    <location>
        <begin position="178"/>
        <end position="208"/>
    </location>
</feature>
<comment type="caution">
    <text evidence="2">The sequence shown here is derived from an EMBL/GenBank/DDBJ whole genome shotgun (WGS) entry which is preliminary data.</text>
</comment>
<dbReference type="Proteomes" id="UP001529369">
    <property type="component" value="Unassembled WGS sequence"/>
</dbReference>
<gene>
    <name evidence="2" type="ORF">QWZ14_15790</name>
</gene>
<feature type="transmembrane region" description="Helical" evidence="1">
    <location>
        <begin position="98"/>
        <end position="117"/>
    </location>
</feature>
<keyword evidence="1" id="KW-0472">Membrane</keyword>
<proteinExistence type="predicted"/>
<feature type="transmembrane region" description="Helical" evidence="1">
    <location>
        <begin position="341"/>
        <end position="361"/>
    </location>
</feature>
<evidence type="ECO:0000313" key="2">
    <source>
        <dbReference type="EMBL" id="MDN3565831.1"/>
    </source>
</evidence>
<feature type="transmembrane region" description="Helical" evidence="1">
    <location>
        <begin position="123"/>
        <end position="141"/>
    </location>
</feature>
<organism evidence="2 3">
    <name type="scientific">Paeniroseomonas aquatica</name>
    <dbReference type="NCBI Taxonomy" id="373043"/>
    <lineage>
        <taxon>Bacteria</taxon>
        <taxon>Pseudomonadati</taxon>
        <taxon>Pseudomonadota</taxon>
        <taxon>Alphaproteobacteria</taxon>
        <taxon>Acetobacterales</taxon>
        <taxon>Acetobacteraceae</taxon>
        <taxon>Paeniroseomonas</taxon>
    </lineage>
</organism>
<feature type="transmembrane region" description="Helical" evidence="1">
    <location>
        <begin position="521"/>
        <end position="540"/>
    </location>
</feature>
<dbReference type="RefSeq" id="WP_290317698.1">
    <property type="nucleotide sequence ID" value="NZ_JAUFPN010000153.1"/>
</dbReference>
<evidence type="ECO:0000256" key="1">
    <source>
        <dbReference type="SAM" id="Phobius"/>
    </source>
</evidence>
<feature type="transmembrane region" description="Helical" evidence="1">
    <location>
        <begin position="269"/>
        <end position="294"/>
    </location>
</feature>
<protein>
    <recommendedName>
        <fullName evidence="4">Membrane protein 6-pyruvoyl-tetrahydropterin synthase-related domain-containing protein</fullName>
    </recommendedName>
</protein>
<feature type="transmembrane region" description="Helical" evidence="1">
    <location>
        <begin position="220"/>
        <end position="241"/>
    </location>
</feature>
<feature type="transmembrane region" description="Helical" evidence="1">
    <location>
        <begin position="368"/>
        <end position="389"/>
    </location>
</feature>
<sequence length="560" mass="60335">MTLRLGLLLSALVVLTAAMTPLLGVPVYGRNFAHDANFALTALSFMDAGISEGRWWPRWVMETNFGLGGITFFTYPPMGYWIAALVRRATGLNIADTLAVTMTLWRLVFLGGCFLWLRRHVPPAAALAAAALAALLPYPALVNPWIRFSYAEVAGAAMLPFLLLAIERAAESRDGRGIPGLALVFGALAMTHLPSCALVAHLAPIYGWAYGGPRGALRTLAGGIGGAGLAACFILPAAALLKDANFEGLDGGIWQNSLMFYGGLNGTAVWVQFLLVVWTTGWAAVLMALTFRWLARAMPQSPLRRAAMVLLFSSFALMTVVTLPLWIVLPQLRSIEFPWRATGVLTMPVAALAALALAGGARMTRPAVLLLGLGSAALPPLFVWVMTAFGNPEWPRFLPPEQRLERALVSPRGTSPEHLPVWALHAGWDSLWRGTETEKGPEPFPRPPLPAGTQRIPGGFVLPEATTTFSLPQFYFPAWQATDGSGHALQVRPGPDGLVQVVVDRPVRNLRVAIGLTQWEWGGWAVTGLTAASLLCLAFWRRRPVATPAVAQVVPRVGSR</sequence>